<dbReference type="SMART" id="SM00647">
    <property type="entry name" value="IBR"/>
    <property type="match status" value="1"/>
</dbReference>
<dbReference type="InterPro" id="IPR031127">
    <property type="entry name" value="E3_UB_ligase_RBR"/>
</dbReference>
<evidence type="ECO:0000313" key="11">
    <source>
        <dbReference type="EMBL" id="CAF3685607.1"/>
    </source>
</evidence>
<dbReference type="EMBL" id="CAJNOQ010001563">
    <property type="protein sequence ID" value="CAF0903420.1"/>
    <property type="molecule type" value="Genomic_DNA"/>
</dbReference>
<keyword evidence="5" id="KW-0677">Repeat</keyword>
<dbReference type="Pfam" id="PF01485">
    <property type="entry name" value="IBR"/>
    <property type="match status" value="1"/>
</dbReference>
<dbReference type="Gene3D" id="1.20.120.1750">
    <property type="match status" value="1"/>
</dbReference>
<keyword evidence="6" id="KW-0863">Zinc-finger</keyword>
<evidence type="ECO:0000256" key="5">
    <source>
        <dbReference type="ARBA" id="ARBA00022737"/>
    </source>
</evidence>
<gene>
    <name evidence="10" type="ORF">GPM918_LOCUS8759</name>
    <name evidence="11" type="ORF">SRO942_LOCUS8761</name>
</gene>
<dbReference type="Proteomes" id="UP000681722">
    <property type="component" value="Unassembled WGS sequence"/>
</dbReference>
<dbReference type="EMBL" id="CAJOBC010001563">
    <property type="protein sequence ID" value="CAF3685607.1"/>
    <property type="molecule type" value="Genomic_DNA"/>
</dbReference>
<proteinExistence type="predicted"/>
<dbReference type="PROSITE" id="PS51873">
    <property type="entry name" value="TRIAD"/>
    <property type="match status" value="1"/>
</dbReference>
<comment type="catalytic activity">
    <reaction evidence="1">
        <text>[E2 ubiquitin-conjugating enzyme]-S-ubiquitinyl-L-cysteine + [acceptor protein]-L-lysine = [E2 ubiquitin-conjugating enzyme]-L-cysteine + [acceptor protein]-N(6)-ubiquitinyl-L-lysine.</text>
        <dbReference type="EC" id="2.3.2.31"/>
    </reaction>
</comment>
<dbReference type="Proteomes" id="UP000663829">
    <property type="component" value="Unassembled WGS sequence"/>
</dbReference>
<evidence type="ECO:0000256" key="1">
    <source>
        <dbReference type="ARBA" id="ARBA00001798"/>
    </source>
</evidence>
<organism evidence="10 12">
    <name type="scientific">Didymodactylos carnosus</name>
    <dbReference type="NCBI Taxonomy" id="1234261"/>
    <lineage>
        <taxon>Eukaryota</taxon>
        <taxon>Metazoa</taxon>
        <taxon>Spiralia</taxon>
        <taxon>Gnathifera</taxon>
        <taxon>Rotifera</taxon>
        <taxon>Eurotatoria</taxon>
        <taxon>Bdelloidea</taxon>
        <taxon>Philodinida</taxon>
        <taxon>Philodinidae</taxon>
        <taxon>Didymodactylos</taxon>
    </lineage>
</organism>
<dbReference type="InterPro" id="IPR002867">
    <property type="entry name" value="IBR_dom"/>
</dbReference>
<evidence type="ECO:0000256" key="6">
    <source>
        <dbReference type="ARBA" id="ARBA00022771"/>
    </source>
</evidence>
<evidence type="ECO:0000256" key="7">
    <source>
        <dbReference type="ARBA" id="ARBA00022786"/>
    </source>
</evidence>
<keyword evidence="8" id="KW-0862">Zinc</keyword>
<evidence type="ECO:0000256" key="2">
    <source>
        <dbReference type="ARBA" id="ARBA00012251"/>
    </source>
</evidence>
<name>A0A813ZSR7_9BILA</name>
<keyword evidence="7" id="KW-0833">Ubl conjugation pathway</keyword>
<keyword evidence="12" id="KW-1185">Reference proteome</keyword>
<dbReference type="GO" id="GO:0061630">
    <property type="term" value="F:ubiquitin protein ligase activity"/>
    <property type="evidence" value="ECO:0007669"/>
    <property type="project" value="UniProtKB-EC"/>
</dbReference>
<dbReference type="GO" id="GO:0003676">
    <property type="term" value="F:nucleic acid binding"/>
    <property type="evidence" value="ECO:0007669"/>
    <property type="project" value="InterPro"/>
</dbReference>
<keyword evidence="4" id="KW-0479">Metal-binding</keyword>
<dbReference type="SUPFAM" id="SSF53098">
    <property type="entry name" value="Ribonuclease H-like"/>
    <property type="match status" value="1"/>
</dbReference>
<dbReference type="InterPro" id="IPR012337">
    <property type="entry name" value="RNaseH-like_sf"/>
</dbReference>
<dbReference type="GO" id="GO:0016567">
    <property type="term" value="P:protein ubiquitination"/>
    <property type="evidence" value="ECO:0007669"/>
    <property type="project" value="InterPro"/>
</dbReference>
<reference evidence="10" key="1">
    <citation type="submission" date="2021-02" db="EMBL/GenBank/DDBJ databases">
        <authorList>
            <person name="Nowell W R."/>
        </authorList>
    </citation>
    <scope>NUCLEOTIDE SEQUENCE</scope>
</reference>
<sequence>MTRLQIDLIDMRTRPDAISSDAVFQYILNCIDHFSKFAWTFALKNKSTVEVAKCIRDFVANVIVELKVLFPLMCFVCGRPRHPQPQGCVERPNGILTSVLGKWMSDENSSHWSLSVVYGINTRMSSTTKFRPYEDEEQLPTPIEDSLDQTNVGDSNTNSSAIIENVPYALYPDDPQLDDTTSVAACLLGLSSTYVCTAPVLKPSFFIDNLISFDSPPSKNVSHVLLVLPRVIVLDNFVRGFLLSTHFFLNCQLWDEVIEPHLRVTLISYSDDTVEKKGSGLLFKVRDGNCLVCASTTQLCNISKNCTHPSQCCLPCIKRTIIGEITSKGRHRFVCCARSCKIEYDPNEYFHLLERKETELVDNLLLNSLLEQNDEFRWCKNPKGCGAGQLVSNYQDLLGYYACYKCHQHLCFRHSILWHQGYTCDEFDTEMENNPDLASDRYVLEFSKQCPNPKCKTPISKLEGCDVMTCCRYGTHECTDNERQFGKCDHGGKNYCGHRFCWKCLGTINIDKKGKYIRHCNANCEYVTLNN</sequence>
<accession>A0A813ZSR7</accession>
<dbReference type="InterPro" id="IPR036397">
    <property type="entry name" value="RNaseH_sf"/>
</dbReference>
<comment type="caution">
    <text evidence="10">The sequence shown here is derived from an EMBL/GenBank/DDBJ whole genome shotgun (WGS) entry which is preliminary data.</text>
</comment>
<evidence type="ECO:0000256" key="8">
    <source>
        <dbReference type="ARBA" id="ARBA00022833"/>
    </source>
</evidence>
<dbReference type="AlphaFoldDB" id="A0A813ZSR7"/>
<dbReference type="OrthoDB" id="1431934at2759"/>
<dbReference type="InterPro" id="IPR044066">
    <property type="entry name" value="TRIAD_supradom"/>
</dbReference>
<feature type="domain" description="RING-type" evidence="9">
    <location>
        <begin position="286"/>
        <end position="502"/>
    </location>
</feature>
<dbReference type="SUPFAM" id="SSF57850">
    <property type="entry name" value="RING/U-box"/>
    <property type="match status" value="1"/>
</dbReference>
<evidence type="ECO:0000313" key="10">
    <source>
        <dbReference type="EMBL" id="CAF0903420.1"/>
    </source>
</evidence>
<protein>
    <recommendedName>
        <fullName evidence="2">RBR-type E3 ubiquitin transferase</fullName>
        <ecNumber evidence="2">2.3.2.31</ecNumber>
    </recommendedName>
</protein>
<dbReference type="EC" id="2.3.2.31" evidence="2"/>
<dbReference type="Gene3D" id="3.30.420.10">
    <property type="entry name" value="Ribonuclease H-like superfamily/Ribonuclease H"/>
    <property type="match status" value="2"/>
</dbReference>
<evidence type="ECO:0000259" key="9">
    <source>
        <dbReference type="PROSITE" id="PS51873"/>
    </source>
</evidence>
<evidence type="ECO:0000256" key="4">
    <source>
        <dbReference type="ARBA" id="ARBA00022723"/>
    </source>
</evidence>
<evidence type="ECO:0000313" key="12">
    <source>
        <dbReference type="Proteomes" id="UP000663829"/>
    </source>
</evidence>
<keyword evidence="3" id="KW-0808">Transferase</keyword>
<dbReference type="PANTHER" id="PTHR11685">
    <property type="entry name" value="RBR FAMILY RING FINGER AND IBR DOMAIN-CONTAINING"/>
    <property type="match status" value="1"/>
</dbReference>
<dbReference type="GO" id="GO:0008270">
    <property type="term" value="F:zinc ion binding"/>
    <property type="evidence" value="ECO:0007669"/>
    <property type="project" value="UniProtKB-KW"/>
</dbReference>
<dbReference type="CDD" id="cd20335">
    <property type="entry name" value="BRcat_RBR"/>
    <property type="match status" value="1"/>
</dbReference>
<evidence type="ECO:0000256" key="3">
    <source>
        <dbReference type="ARBA" id="ARBA00022679"/>
    </source>
</evidence>